<evidence type="ECO:0000313" key="2">
    <source>
        <dbReference type="WBParaSite" id="ES5_v2.g20162.t1"/>
    </source>
</evidence>
<dbReference type="WBParaSite" id="ES5_v2.g20162.t1">
    <property type="protein sequence ID" value="ES5_v2.g20162.t1"/>
    <property type="gene ID" value="ES5_v2.g20162"/>
</dbReference>
<evidence type="ECO:0000313" key="1">
    <source>
        <dbReference type="Proteomes" id="UP000887579"/>
    </source>
</evidence>
<sequence length="222" mass="25131">MKNVFRMSTRGALIVFEGLDRSGKTTQTEKLLKYLNDSGKKAIIQRFPDRSEPLTGATIDNYLRNASCINQTKEAIHLLFSANRWLLRQKIEELLKDGTHVIVDRYSFSGITYTLSKGVPKKFACSPELGLLRPDAVLYFDVDPAVTAKRGGFGDEVLERADFQQKVRENMKMFENQSYWKLINANETIEEVHKNVCAVVDDLIPKVASSPIESLEEKDLGL</sequence>
<organism evidence="1 2">
    <name type="scientific">Panagrolaimus sp. ES5</name>
    <dbReference type="NCBI Taxonomy" id="591445"/>
    <lineage>
        <taxon>Eukaryota</taxon>
        <taxon>Metazoa</taxon>
        <taxon>Ecdysozoa</taxon>
        <taxon>Nematoda</taxon>
        <taxon>Chromadorea</taxon>
        <taxon>Rhabditida</taxon>
        <taxon>Tylenchina</taxon>
        <taxon>Panagrolaimomorpha</taxon>
        <taxon>Panagrolaimoidea</taxon>
        <taxon>Panagrolaimidae</taxon>
        <taxon>Panagrolaimus</taxon>
    </lineage>
</organism>
<proteinExistence type="predicted"/>
<name>A0AC34FSQ9_9BILA</name>
<dbReference type="Proteomes" id="UP000887579">
    <property type="component" value="Unplaced"/>
</dbReference>
<accession>A0AC34FSQ9</accession>
<reference evidence="2" key="1">
    <citation type="submission" date="2022-11" db="UniProtKB">
        <authorList>
            <consortium name="WormBaseParasite"/>
        </authorList>
    </citation>
    <scope>IDENTIFICATION</scope>
</reference>
<protein>
    <submittedName>
        <fullName evidence="2">dTMP kinase</fullName>
    </submittedName>
</protein>